<feature type="compositionally biased region" description="Polar residues" evidence="1">
    <location>
        <begin position="57"/>
        <end position="74"/>
    </location>
</feature>
<sequence>MSPIPVHTASPINTNIPAHAFDASPAQYAPFTVDSRPNSTEPNLDPSPWQPPRAADSQPSNTAASTHNNRFNPTPTAPLQPADHATSESIPPLPQPGAAPSPYSISPTLGPSAPTPLRPLEIPQASAYAPSNASPPRVTAAPARPQTPTHSRPIPFHHPTSSGTVYTPASSVPSTGVTSVSTSPSYNYTPPSYTLPQPPELLDLSHPPGYQQDHHSSFDDKPIEFCQETDFKATLSPLSTSRRGAGILDLEWTFGSPNGGANLDNTVVQTAISWAKAAGKRLSMTEKQLWKTINGEEDGSY</sequence>
<dbReference type="STRING" id="5601.A0A0D2G589"/>
<proteinExistence type="predicted"/>
<evidence type="ECO:0000313" key="3">
    <source>
        <dbReference type="Proteomes" id="UP000054266"/>
    </source>
</evidence>
<accession>A0A0D2G589</accession>
<evidence type="ECO:0000256" key="1">
    <source>
        <dbReference type="SAM" id="MobiDB-lite"/>
    </source>
</evidence>
<feature type="region of interest" description="Disordered" evidence="1">
    <location>
        <begin position="27"/>
        <end position="170"/>
    </location>
</feature>
<gene>
    <name evidence="2" type="ORF">PV04_06453</name>
</gene>
<name>A0A0D2G589_9EURO</name>
<organism evidence="2 3">
    <name type="scientific">Phialophora macrospora</name>
    <dbReference type="NCBI Taxonomy" id="1851006"/>
    <lineage>
        <taxon>Eukaryota</taxon>
        <taxon>Fungi</taxon>
        <taxon>Dikarya</taxon>
        <taxon>Ascomycota</taxon>
        <taxon>Pezizomycotina</taxon>
        <taxon>Eurotiomycetes</taxon>
        <taxon>Chaetothyriomycetidae</taxon>
        <taxon>Chaetothyriales</taxon>
        <taxon>Herpotrichiellaceae</taxon>
        <taxon>Phialophora</taxon>
    </lineage>
</organism>
<keyword evidence="3" id="KW-1185">Reference proteome</keyword>
<dbReference type="EMBL" id="KN846959">
    <property type="protein sequence ID" value="KIW67184.1"/>
    <property type="molecule type" value="Genomic_DNA"/>
</dbReference>
<dbReference type="AlphaFoldDB" id="A0A0D2G589"/>
<dbReference type="Proteomes" id="UP000054266">
    <property type="component" value="Unassembled WGS sequence"/>
</dbReference>
<evidence type="ECO:0000313" key="2">
    <source>
        <dbReference type="EMBL" id="KIW67184.1"/>
    </source>
</evidence>
<reference evidence="2 3" key="1">
    <citation type="submission" date="2015-01" db="EMBL/GenBank/DDBJ databases">
        <title>The Genome Sequence of Capronia semiimmersa CBS27337.</title>
        <authorList>
            <consortium name="The Broad Institute Genomics Platform"/>
            <person name="Cuomo C."/>
            <person name="de Hoog S."/>
            <person name="Gorbushina A."/>
            <person name="Stielow B."/>
            <person name="Teixiera M."/>
            <person name="Abouelleil A."/>
            <person name="Chapman S.B."/>
            <person name="Priest M."/>
            <person name="Young S.K."/>
            <person name="Wortman J."/>
            <person name="Nusbaum C."/>
            <person name="Birren B."/>
        </authorList>
    </citation>
    <scope>NUCLEOTIDE SEQUENCE [LARGE SCALE GENOMIC DNA]</scope>
    <source>
        <strain evidence="2 3">CBS 27337</strain>
    </source>
</reference>
<protein>
    <submittedName>
        <fullName evidence="2">Uncharacterized protein</fullName>
    </submittedName>
</protein>
<dbReference type="HOGENOM" id="CLU_058869_0_0_1"/>
<feature type="compositionally biased region" description="Low complexity" evidence="1">
    <location>
        <begin position="123"/>
        <end position="136"/>
    </location>
</feature>